<dbReference type="Proteomes" id="UP000032180">
    <property type="component" value="Chromosome 1"/>
</dbReference>
<reference evidence="2" key="3">
    <citation type="submission" date="2015-04" db="UniProtKB">
        <authorList>
            <consortium name="EnsemblPlants"/>
        </authorList>
    </citation>
    <scope>IDENTIFICATION</scope>
</reference>
<dbReference type="PANTHER" id="PTHR33978:SF29">
    <property type="entry name" value="OS01G0621500 PROTEIN"/>
    <property type="match status" value="1"/>
</dbReference>
<dbReference type="eggNOG" id="ENOG502RRPY">
    <property type="taxonomic scope" value="Eukaryota"/>
</dbReference>
<organism evidence="2 3">
    <name type="scientific">Leersia perrieri</name>
    <dbReference type="NCBI Taxonomy" id="77586"/>
    <lineage>
        <taxon>Eukaryota</taxon>
        <taxon>Viridiplantae</taxon>
        <taxon>Streptophyta</taxon>
        <taxon>Embryophyta</taxon>
        <taxon>Tracheophyta</taxon>
        <taxon>Spermatophyta</taxon>
        <taxon>Magnoliopsida</taxon>
        <taxon>Liliopsida</taxon>
        <taxon>Poales</taxon>
        <taxon>Poaceae</taxon>
        <taxon>BOP clade</taxon>
        <taxon>Oryzoideae</taxon>
        <taxon>Oryzeae</taxon>
        <taxon>Oryzinae</taxon>
        <taxon>Leersia</taxon>
    </lineage>
</organism>
<sequence>MSRKQQGAERGEDGKEVWDMGSSLYDSYELASLCQILDRHINPDLPSPHGEPTQQEELAEAASPPEERKCGQVVVFRGAHRHRGRPGTGRKMTLRSLFRAAACWAIRPRKAHGCGCVAASSGAIEPVVTPGKL</sequence>
<evidence type="ECO:0000313" key="2">
    <source>
        <dbReference type="EnsemblPlants" id="LPERR01G19850.1"/>
    </source>
</evidence>
<proteinExistence type="predicted"/>
<dbReference type="PANTHER" id="PTHR33978">
    <property type="entry name" value="SERINE/THREONINE-KINASE"/>
    <property type="match status" value="1"/>
</dbReference>
<reference evidence="2 3" key="1">
    <citation type="submission" date="2012-08" db="EMBL/GenBank/DDBJ databases">
        <title>Oryza genome evolution.</title>
        <authorList>
            <person name="Wing R.A."/>
        </authorList>
    </citation>
    <scope>NUCLEOTIDE SEQUENCE</scope>
</reference>
<reference evidence="3" key="2">
    <citation type="submission" date="2013-12" db="EMBL/GenBank/DDBJ databases">
        <authorList>
            <person name="Yu Y."/>
            <person name="Lee S."/>
            <person name="de Baynast K."/>
            <person name="Wissotski M."/>
            <person name="Liu L."/>
            <person name="Talag J."/>
            <person name="Goicoechea J."/>
            <person name="Angelova A."/>
            <person name="Jetty R."/>
            <person name="Kudrna D."/>
            <person name="Golser W."/>
            <person name="Rivera L."/>
            <person name="Zhang J."/>
            <person name="Wing R."/>
        </authorList>
    </citation>
    <scope>NUCLEOTIDE SEQUENCE</scope>
</reference>
<dbReference type="EnsemblPlants" id="LPERR01G19850.1">
    <property type="protein sequence ID" value="LPERR01G19850.1"/>
    <property type="gene ID" value="LPERR01G19850"/>
</dbReference>
<evidence type="ECO:0000256" key="1">
    <source>
        <dbReference type="SAM" id="MobiDB-lite"/>
    </source>
</evidence>
<dbReference type="AlphaFoldDB" id="A0A0D9V314"/>
<name>A0A0D9V314_9ORYZ</name>
<protein>
    <submittedName>
        <fullName evidence="2">Uncharacterized protein</fullName>
    </submittedName>
</protein>
<accession>A0A0D9V314</accession>
<keyword evidence="3" id="KW-1185">Reference proteome</keyword>
<dbReference type="Gramene" id="LPERR01G19850.1">
    <property type="protein sequence ID" value="LPERR01G19850.1"/>
    <property type="gene ID" value="LPERR01G19850"/>
</dbReference>
<feature type="region of interest" description="Disordered" evidence="1">
    <location>
        <begin position="41"/>
        <end position="68"/>
    </location>
</feature>
<evidence type="ECO:0000313" key="3">
    <source>
        <dbReference type="Proteomes" id="UP000032180"/>
    </source>
</evidence>
<dbReference type="HOGENOM" id="CLU_147684_0_0_1"/>